<comment type="caution">
    <text evidence="2">The sequence shown here is derived from an EMBL/GenBank/DDBJ whole genome shotgun (WGS) entry which is preliminary data.</text>
</comment>
<dbReference type="Gene3D" id="2.30.30.100">
    <property type="match status" value="1"/>
</dbReference>
<dbReference type="PANTHER" id="PTHR21415:SF1">
    <property type="entry name" value="U7 SNRNA-ASSOCIATED SM-LIKE PROTEIN LSM11"/>
    <property type="match status" value="1"/>
</dbReference>
<dbReference type="EMBL" id="CANTFL010001078">
    <property type="protein sequence ID" value="CAI5731150.1"/>
    <property type="molecule type" value="Genomic_DNA"/>
</dbReference>
<dbReference type="Pfam" id="PF01423">
    <property type="entry name" value="LSM"/>
    <property type="match status" value="1"/>
</dbReference>
<name>A0AAV0U2P3_HYABA</name>
<dbReference type="InterPro" id="IPR010920">
    <property type="entry name" value="LSM_dom_sf"/>
</dbReference>
<dbReference type="Proteomes" id="UP001162031">
    <property type="component" value="Unassembled WGS sequence"/>
</dbReference>
<dbReference type="SUPFAM" id="SSF50182">
    <property type="entry name" value="Sm-like ribonucleoproteins"/>
    <property type="match status" value="1"/>
</dbReference>
<evidence type="ECO:0000313" key="2">
    <source>
        <dbReference type="EMBL" id="CAI5731150.1"/>
    </source>
</evidence>
<sequence length="314" mass="35071">MDAAEVEIRLRAFYAKHNPGNDQNIAEIVRRFEGREQQLCAKLYQKYGEELDLTGNAGGRADEATTGGAEVVANATYERDFKPYALPQATASPLDVRSAQFDARKALEARTEHVQLPVTTVYPLDNIQKCRHLLPESDPNRKALVRLQKSRPSAVAKEKEAACIKRMGESAAAPSLFEQLADTYLDGPFRVLRRCFLERTKVFVVLRRVNSVRGTCHGFLKAFDKHLNLVMLDVTQEFVPHFTHEKVLRQVQEGTRTTSDAVFSAANGRRNRRVFAGAGGTRRVYVKQLFIRGDNVVSVSADFADSAVDGSRQS</sequence>
<dbReference type="PANTHER" id="PTHR21415">
    <property type="entry name" value="U7 SNRNA-ASSOCIATED SM-LIKE PROTEIN LSM11"/>
    <property type="match status" value="1"/>
</dbReference>
<dbReference type="InterPro" id="IPR039267">
    <property type="entry name" value="Lsm11"/>
</dbReference>
<protein>
    <recommendedName>
        <fullName evidence="1">Sm domain-containing protein</fullName>
    </recommendedName>
</protein>
<evidence type="ECO:0000259" key="1">
    <source>
        <dbReference type="SMART" id="SM00651"/>
    </source>
</evidence>
<evidence type="ECO:0000313" key="3">
    <source>
        <dbReference type="Proteomes" id="UP001162031"/>
    </source>
</evidence>
<dbReference type="SMART" id="SM00651">
    <property type="entry name" value="Sm"/>
    <property type="match status" value="1"/>
</dbReference>
<dbReference type="AlphaFoldDB" id="A0AAV0U2P3"/>
<dbReference type="GO" id="GO:0071209">
    <property type="term" value="F:U7 snRNA binding"/>
    <property type="evidence" value="ECO:0007669"/>
    <property type="project" value="InterPro"/>
</dbReference>
<dbReference type="InterPro" id="IPR001163">
    <property type="entry name" value="Sm_dom_euk/arc"/>
</dbReference>
<feature type="domain" description="Sm" evidence="1">
    <location>
        <begin position="194"/>
        <end position="301"/>
    </location>
</feature>
<organism evidence="2 3">
    <name type="scientific">Hyaloperonospora brassicae</name>
    <name type="common">Brassica downy mildew</name>
    <name type="synonym">Peronospora brassicae</name>
    <dbReference type="NCBI Taxonomy" id="162125"/>
    <lineage>
        <taxon>Eukaryota</taxon>
        <taxon>Sar</taxon>
        <taxon>Stramenopiles</taxon>
        <taxon>Oomycota</taxon>
        <taxon>Peronosporomycetes</taxon>
        <taxon>Peronosporales</taxon>
        <taxon>Peronosporaceae</taxon>
        <taxon>Hyaloperonospora</taxon>
    </lineage>
</organism>
<keyword evidence="3" id="KW-1185">Reference proteome</keyword>
<dbReference type="GO" id="GO:0005683">
    <property type="term" value="C:U7 snRNP"/>
    <property type="evidence" value="ECO:0007669"/>
    <property type="project" value="TreeGrafter"/>
</dbReference>
<gene>
    <name evidence="2" type="ORF">HBR001_LOCUS5088</name>
</gene>
<reference evidence="2" key="1">
    <citation type="submission" date="2022-12" db="EMBL/GenBank/DDBJ databases">
        <authorList>
            <person name="Webb A."/>
        </authorList>
    </citation>
    <scope>NUCLEOTIDE SEQUENCE</scope>
    <source>
        <strain evidence="2">Hp1</strain>
    </source>
</reference>
<proteinExistence type="predicted"/>
<dbReference type="GO" id="GO:0006398">
    <property type="term" value="P:mRNA 3'-end processing by stem-loop binding and cleavage"/>
    <property type="evidence" value="ECO:0007669"/>
    <property type="project" value="TreeGrafter"/>
</dbReference>
<accession>A0AAV0U2P3</accession>